<protein>
    <submittedName>
        <fullName evidence="2">Uncharacterized protein</fullName>
    </submittedName>
</protein>
<gene>
    <name evidence="2" type="ORF">BN2614_LOCUS4</name>
</gene>
<evidence type="ECO:0000313" key="2">
    <source>
        <dbReference type="EMBL" id="VCX41740.1"/>
    </source>
</evidence>
<reference evidence="2 3" key="1">
    <citation type="submission" date="2018-10" db="EMBL/GenBank/DDBJ databases">
        <authorList>
            <person name="Ekblom R."/>
            <person name="Jareborg N."/>
        </authorList>
    </citation>
    <scope>NUCLEOTIDE SEQUENCE [LARGE SCALE GENOMIC DNA]</scope>
    <source>
        <tissue evidence="2">Muscle</tissue>
    </source>
</reference>
<accession>A0A9X9MBT6</accession>
<evidence type="ECO:0000313" key="3">
    <source>
        <dbReference type="Proteomes" id="UP000269945"/>
    </source>
</evidence>
<comment type="caution">
    <text evidence="2">The sequence shown here is derived from an EMBL/GenBank/DDBJ whole genome shotgun (WGS) entry which is preliminary data.</text>
</comment>
<dbReference type="AlphaFoldDB" id="A0A9X9MBT6"/>
<organism evidence="2 3">
    <name type="scientific">Gulo gulo</name>
    <name type="common">Wolverine</name>
    <name type="synonym">Gluton</name>
    <dbReference type="NCBI Taxonomy" id="48420"/>
    <lineage>
        <taxon>Eukaryota</taxon>
        <taxon>Metazoa</taxon>
        <taxon>Chordata</taxon>
        <taxon>Craniata</taxon>
        <taxon>Vertebrata</taxon>
        <taxon>Euteleostomi</taxon>
        <taxon>Mammalia</taxon>
        <taxon>Eutheria</taxon>
        <taxon>Laurasiatheria</taxon>
        <taxon>Carnivora</taxon>
        <taxon>Caniformia</taxon>
        <taxon>Musteloidea</taxon>
        <taxon>Mustelidae</taxon>
        <taxon>Guloninae</taxon>
        <taxon>Gulo</taxon>
    </lineage>
</organism>
<name>A0A9X9MBT6_GULGU</name>
<proteinExistence type="predicted"/>
<keyword evidence="3" id="KW-1185">Reference proteome</keyword>
<dbReference type="EMBL" id="CYRY02046122">
    <property type="protein sequence ID" value="VCX41740.1"/>
    <property type="molecule type" value="Genomic_DNA"/>
</dbReference>
<feature type="region of interest" description="Disordered" evidence="1">
    <location>
        <begin position="1"/>
        <end position="59"/>
    </location>
</feature>
<evidence type="ECO:0000256" key="1">
    <source>
        <dbReference type="SAM" id="MobiDB-lite"/>
    </source>
</evidence>
<dbReference type="Proteomes" id="UP000269945">
    <property type="component" value="Unassembled WGS sequence"/>
</dbReference>
<sequence>MAHQTHTRVLGSGHGDAAASVNRAPLPPRRVSPRLPLQTRCHQQGPDRPPTGEASKSFAHSRALWLRAWSTAAGGRRTRTVLSGI</sequence>